<gene>
    <name evidence="1" type="ORF">CSSPJE1EN2_LOCUS17839</name>
</gene>
<keyword evidence="2" id="KW-1185">Reference proteome</keyword>
<evidence type="ECO:0000313" key="2">
    <source>
        <dbReference type="Proteomes" id="UP001497522"/>
    </source>
</evidence>
<accession>A0ABP1BK11</accession>
<evidence type="ECO:0000313" key="1">
    <source>
        <dbReference type="EMBL" id="CAK9875591.1"/>
    </source>
</evidence>
<dbReference type="EMBL" id="OZ023705">
    <property type="protein sequence ID" value="CAK9875591.1"/>
    <property type="molecule type" value="Genomic_DNA"/>
</dbReference>
<organism evidence="1 2">
    <name type="scientific">Sphagnum jensenii</name>
    <dbReference type="NCBI Taxonomy" id="128206"/>
    <lineage>
        <taxon>Eukaryota</taxon>
        <taxon>Viridiplantae</taxon>
        <taxon>Streptophyta</taxon>
        <taxon>Embryophyta</taxon>
        <taxon>Bryophyta</taxon>
        <taxon>Sphagnophytina</taxon>
        <taxon>Sphagnopsida</taxon>
        <taxon>Sphagnales</taxon>
        <taxon>Sphagnaceae</taxon>
        <taxon>Sphagnum</taxon>
    </lineage>
</organism>
<name>A0ABP1BK11_9BRYO</name>
<protein>
    <submittedName>
        <fullName evidence="1">Uncharacterized protein</fullName>
    </submittedName>
</protein>
<reference evidence="1" key="1">
    <citation type="submission" date="2024-03" db="EMBL/GenBank/DDBJ databases">
        <authorList>
            <consortium name="ELIXIR-Norway"/>
            <consortium name="Elixir Norway"/>
        </authorList>
    </citation>
    <scope>NUCLEOTIDE SEQUENCE</scope>
</reference>
<dbReference type="Proteomes" id="UP001497522">
    <property type="component" value="Chromosome 4"/>
</dbReference>
<proteinExistence type="predicted"/>
<sequence length="192" mass="22149">MHEVFRVARLCYGRAKGMGSRDTEKMRSEMMQGSGERTEGFQGLGMEEGQQQRFMGRQVAARGKLQGVEVRGLKIRDDEPLQESNDERMRWCQKLGLCESGTRVAENQKYKRKYFGPKTMEALQQVQMVHGVPSTEIASEEEEVRMIVQKEGKLFDVNYPRSFTNLLGPYNGLNIVGHMWKRMRHFIIANVL</sequence>